<evidence type="ECO:0000313" key="4">
    <source>
        <dbReference type="EMBL" id="SCV05287.1"/>
    </source>
</evidence>
<organism evidence="4 5">
    <name type="scientific">Lachancea nothofagi CBS 11611</name>
    <dbReference type="NCBI Taxonomy" id="1266666"/>
    <lineage>
        <taxon>Eukaryota</taxon>
        <taxon>Fungi</taxon>
        <taxon>Dikarya</taxon>
        <taxon>Ascomycota</taxon>
        <taxon>Saccharomycotina</taxon>
        <taxon>Saccharomycetes</taxon>
        <taxon>Saccharomycetales</taxon>
        <taxon>Saccharomycetaceae</taxon>
        <taxon>Lachancea</taxon>
    </lineage>
</organism>
<feature type="domain" description="Cell division control protein 13 N-terminal" evidence="2">
    <location>
        <begin position="9"/>
        <end position="217"/>
    </location>
</feature>
<feature type="region of interest" description="Disordered" evidence="1">
    <location>
        <begin position="230"/>
        <end position="295"/>
    </location>
</feature>
<sequence>MNKSISKDFKYIQSPSGLSDLFSEGEVISQNIEFVSVLTGIDFDPKSRCLLLFKNFHNSEKSEADYIGRITCNTPDTLNLTKMTLSLFSQQFDFDFPELDNESGFTMDDVHLEKLCFVFCKGTFISCGDKGGIFLQGLRAIDLHASLFNATEEDKKTLVYESTRTIFDNLVKINSNSKELFKFVKLQNLTNEMRQYFQARQESISIWKEKNPIFGLSRFHDDCDSLNDFDSQAPDTNPTFNSQQYCGPSKTAIHTREKSSNSHSSDSIQRSELTHHTKSIEKTTEARAIERDPISPRDIVSVHTAGLHNNSEDISLCVKKSDSSVINMAREDSLIDSDDSVLSNRSMDTQPVDKRRHSKVSHAQPTVKKIRTSEPKKIYQQHATDVISSASSDEVVTLEGKIVGVRINHISTPPSVAIYCQADSMRVADNSGLLCVNNNCIEIMANVTDNIKCNTTLLEASTSTELLRVLRSHIEDKFASITVKKTPVILANGYFTFSLSLRSLRVEPSAITSHYSRITPRSSQVVVSSCESSQELLDPLKTFSEISVTGNQVEFIRTFGLLVSAKSFGRKMTKFVFTDFTSHHQNKLSAFDSFLGSYTDRLPQDMAFPFVIYNDHYSVFARQIKQKTGIALTDCFNGNDNNLTPHGIVCRLEVKVKIYAGGIDGIIRTCEPIINGDATLRADEKAFLDCFYRRSIEKIPQYLLVSRFNSYEMFFPITMFRDLVVLEGESVHDTCSTVSTPRMPGELEPIPFRAYPTLRLDGGQFTVVRDLDVAALHSINKLSNTVLYQVRAKVVGVFQSKDWLVFYLTNDLISQDMLDPKRILLLDIPGAENVAYFLGCSNSQTVSGPLRTHLHSLIVGQEFTFRLSAFGIPVSPHRDLRAWYPVECTIQEMEAELAARAVGVSVSVKQEDMAVG</sequence>
<keyword evidence="5" id="KW-1185">Reference proteome</keyword>
<dbReference type="Gene3D" id="2.40.50.810">
    <property type="match status" value="1"/>
</dbReference>
<protein>
    <submittedName>
        <fullName evidence="4">LANO_0H04170g1_1</fullName>
    </submittedName>
</protein>
<dbReference type="AlphaFoldDB" id="A0A1G4KL63"/>
<dbReference type="Gene3D" id="2.40.50.140">
    <property type="entry name" value="Nucleic acid-binding proteins"/>
    <property type="match status" value="1"/>
</dbReference>
<name>A0A1G4KL63_9SACH</name>
<accession>A0A1G4KL63</accession>
<feature type="compositionally biased region" description="Polar residues" evidence="1">
    <location>
        <begin position="261"/>
        <end position="271"/>
    </location>
</feature>
<dbReference type="InterPro" id="IPR031749">
    <property type="entry name" value="Cdc13_N"/>
</dbReference>
<proteinExistence type="predicted"/>
<evidence type="ECO:0000313" key="5">
    <source>
        <dbReference type="Proteomes" id="UP000189911"/>
    </source>
</evidence>
<dbReference type="Gene3D" id="2.40.50.800">
    <property type="match status" value="1"/>
</dbReference>
<evidence type="ECO:0000259" key="3">
    <source>
        <dbReference type="Pfam" id="PF18233"/>
    </source>
</evidence>
<feature type="domain" description="Cdc13 OB4 dimerization" evidence="3">
    <location>
        <begin position="776"/>
        <end position="894"/>
    </location>
</feature>
<dbReference type="Gene3D" id="1.10.10.2380">
    <property type="match status" value="1"/>
</dbReference>
<dbReference type="Proteomes" id="UP000189911">
    <property type="component" value="Chromosome H"/>
</dbReference>
<dbReference type="Pfam" id="PF18233">
    <property type="entry name" value="Cdc13_OB4_dimer"/>
    <property type="match status" value="1"/>
</dbReference>
<reference evidence="5" key="1">
    <citation type="submission" date="2016-03" db="EMBL/GenBank/DDBJ databases">
        <authorList>
            <person name="Devillers Hugo."/>
        </authorList>
    </citation>
    <scope>NUCLEOTIDE SEQUENCE [LARGE SCALE GENOMIC DNA]</scope>
</reference>
<dbReference type="EMBL" id="LT598447">
    <property type="protein sequence ID" value="SCV05287.1"/>
    <property type="molecule type" value="Genomic_DNA"/>
</dbReference>
<dbReference type="SUPFAM" id="SSF50249">
    <property type="entry name" value="Nucleic acid-binding proteins"/>
    <property type="match status" value="1"/>
</dbReference>
<dbReference type="Pfam" id="PF16853">
    <property type="entry name" value="CDC13_N"/>
    <property type="match status" value="1"/>
</dbReference>
<dbReference type="InterPro" id="IPR012340">
    <property type="entry name" value="NA-bd_OB-fold"/>
</dbReference>
<dbReference type="OrthoDB" id="4067010at2759"/>
<evidence type="ECO:0000256" key="1">
    <source>
        <dbReference type="SAM" id="MobiDB-lite"/>
    </source>
</evidence>
<feature type="compositionally biased region" description="Polar residues" evidence="1">
    <location>
        <begin position="230"/>
        <end position="246"/>
    </location>
</feature>
<gene>
    <name evidence="4" type="ORF">LANO_0H04170G</name>
</gene>
<feature type="region of interest" description="Disordered" evidence="1">
    <location>
        <begin position="340"/>
        <end position="370"/>
    </location>
</feature>
<evidence type="ECO:0000259" key="2">
    <source>
        <dbReference type="Pfam" id="PF16853"/>
    </source>
</evidence>
<feature type="compositionally biased region" description="Basic and acidic residues" evidence="1">
    <location>
        <begin position="272"/>
        <end position="295"/>
    </location>
</feature>
<dbReference type="InterPro" id="IPR041028">
    <property type="entry name" value="Cdc13_OB4_dimer"/>
</dbReference>